<sequence length="176" mass="20066">MAFSKFCTSFGLERPVTLWANCMLPSGGTRYSTLDLSRCLHVGPRIGETDVSPGGFGNGEDNDSLRKLRLEGTVLKADVKWSTGWLFWQKDVWNEAALDLDLSVRVNNGVLEYVLFVPFWKWLTGYKPRYPGVGGPPINIILDADRARQEEEYKKREEARLKNTYREGAFRVWKGT</sequence>
<dbReference type="Gene3D" id="2.30.60.10">
    <property type="entry name" value="Cyanovirin-N"/>
    <property type="match status" value="1"/>
</dbReference>
<organism evidence="2 3">
    <name type="scientific">Multifurca ochricompacta</name>
    <dbReference type="NCBI Taxonomy" id="376703"/>
    <lineage>
        <taxon>Eukaryota</taxon>
        <taxon>Fungi</taxon>
        <taxon>Dikarya</taxon>
        <taxon>Basidiomycota</taxon>
        <taxon>Agaricomycotina</taxon>
        <taxon>Agaricomycetes</taxon>
        <taxon>Russulales</taxon>
        <taxon>Russulaceae</taxon>
        <taxon>Multifurca</taxon>
    </lineage>
</organism>
<evidence type="ECO:0000313" key="3">
    <source>
        <dbReference type="Proteomes" id="UP001203297"/>
    </source>
</evidence>
<evidence type="ECO:0000313" key="2">
    <source>
        <dbReference type="EMBL" id="KAI0296934.1"/>
    </source>
</evidence>
<dbReference type="SUPFAM" id="SSF51322">
    <property type="entry name" value="Cyanovirin-N"/>
    <property type="match status" value="1"/>
</dbReference>
<dbReference type="Proteomes" id="UP001203297">
    <property type="component" value="Unassembled WGS sequence"/>
</dbReference>
<accession>A0AAD4QLJ3</accession>
<gene>
    <name evidence="2" type="ORF">B0F90DRAFT_1669666</name>
</gene>
<feature type="domain" description="Cyanovirin-N" evidence="1">
    <location>
        <begin position="3"/>
        <end position="112"/>
    </location>
</feature>
<proteinExistence type="predicted"/>
<keyword evidence="3" id="KW-1185">Reference proteome</keyword>
<protein>
    <recommendedName>
        <fullName evidence="1">Cyanovirin-N domain-containing protein</fullName>
    </recommendedName>
</protein>
<dbReference type="AlphaFoldDB" id="A0AAD4QLJ3"/>
<evidence type="ECO:0000259" key="1">
    <source>
        <dbReference type="Pfam" id="PF08881"/>
    </source>
</evidence>
<reference evidence="2" key="1">
    <citation type="journal article" date="2022" name="New Phytol.">
        <title>Evolutionary transition to the ectomycorrhizal habit in the genomes of a hyperdiverse lineage of mushroom-forming fungi.</title>
        <authorList>
            <person name="Looney B."/>
            <person name="Miyauchi S."/>
            <person name="Morin E."/>
            <person name="Drula E."/>
            <person name="Courty P.E."/>
            <person name="Kohler A."/>
            <person name="Kuo A."/>
            <person name="LaButti K."/>
            <person name="Pangilinan J."/>
            <person name="Lipzen A."/>
            <person name="Riley R."/>
            <person name="Andreopoulos W."/>
            <person name="He G."/>
            <person name="Johnson J."/>
            <person name="Nolan M."/>
            <person name="Tritt A."/>
            <person name="Barry K.W."/>
            <person name="Grigoriev I.V."/>
            <person name="Nagy L.G."/>
            <person name="Hibbett D."/>
            <person name="Henrissat B."/>
            <person name="Matheny P.B."/>
            <person name="Labbe J."/>
            <person name="Martin F.M."/>
        </authorList>
    </citation>
    <scope>NUCLEOTIDE SEQUENCE</scope>
    <source>
        <strain evidence="2">BPL690</strain>
    </source>
</reference>
<dbReference type="EMBL" id="WTXG01000043">
    <property type="protein sequence ID" value="KAI0296934.1"/>
    <property type="molecule type" value="Genomic_DNA"/>
</dbReference>
<name>A0AAD4QLJ3_9AGAM</name>
<comment type="caution">
    <text evidence="2">The sequence shown here is derived from an EMBL/GenBank/DDBJ whole genome shotgun (WGS) entry which is preliminary data.</text>
</comment>
<dbReference type="InterPro" id="IPR011058">
    <property type="entry name" value="Cyanovirin-N"/>
</dbReference>
<dbReference type="InterPro" id="IPR036673">
    <property type="entry name" value="Cyanovirin-N_sf"/>
</dbReference>
<dbReference type="Pfam" id="PF08881">
    <property type="entry name" value="CVNH"/>
    <property type="match status" value="1"/>
</dbReference>